<comment type="caution">
    <text evidence="1">The sequence shown here is derived from an EMBL/GenBank/DDBJ whole genome shotgun (WGS) entry which is preliminary data.</text>
</comment>
<proteinExistence type="predicted"/>
<name>A0A9P8NX54_9ASCO</name>
<dbReference type="RefSeq" id="XP_046058519.1">
    <property type="nucleotide sequence ID" value="XM_046208127.1"/>
</dbReference>
<dbReference type="GeneID" id="70238766"/>
<sequence>MRNWRPNNHKPFWGLETNKRQSLVDLFDGQLTRSRRVRQQFVGHRRQHRVHDPRVLAKPAHVDCNHWLLSVSGSELLQQVVVVVLLCHTHKLDHINVQTRGELVLALPFGRVPLESASKVVVRTNDLGVPSFGAQGVQQTVRQRQLQVQIADSQLECQLAQLLHLGKVVVRELSALGLGSQGEDNWNTSMVS</sequence>
<evidence type="ECO:0000313" key="1">
    <source>
        <dbReference type="EMBL" id="KAH3661395.1"/>
    </source>
</evidence>
<evidence type="ECO:0000313" key="2">
    <source>
        <dbReference type="Proteomes" id="UP000769157"/>
    </source>
</evidence>
<reference evidence="1" key="1">
    <citation type="journal article" date="2021" name="Open Biol.">
        <title>Shared evolutionary footprints suggest mitochondrial oxidative damage underlies multiple complex I losses in fungi.</title>
        <authorList>
            <person name="Schikora-Tamarit M.A."/>
            <person name="Marcet-Houben M."/>
            <person name="Nosek J."/>
            <person name="Gabaldon T."/>
        </authorList>
    </citation>
    <scope>NUCLEOTIDE SEQUENCE</scope>
    <source>
        <strain evidence="1">CBS6075</strain>
    </source>
</reference>
<keyword evidence="2" id="KW-1185">Reference proteome</keyword>
<gene>
    <name evidence="1" type="ORF">OGAPHI_006802</name>
</gene>
<dbReference type="AlphaFoldDB" id="A0A9P8NX54"/>
<reference evidence="1" key="2">
    <citation type="submission" date="2021-01" db="EMBL/GenBank/DDBJ databases">
        <authorList>
            <person name="Schikora-Tamarit M.A."/>
        </authorList>
    </citation>
    <scope>NUCLEOTIDE SEQUENCE</scope>
    <source>
        <strain evidence="1">CBS6075</strain>
    </source>
</reference>
<dbReference type="EMBL" id="JAEUBE010000487">
    <property type="protein sequence ID" value="KAH3661395.1"/>
    <property type="molecule type" value="Genomic_DNA"/>
</dbReference>
<protein>
    <submittedName>
        <fullName evidence="1">Uncharacterized protein</fullName>
    </submittedName>
</protein>
<accession>A0A9P8NX54</accession>
<dbReference type="Proteomes" id="UP000769157">
    <property type="component" value="Unassembled WGS sequence"/>
</dbReference>
<organism evidence="1 2">
    <name type="scientific">Ogataea philodendri</name>
    <dbReference type="NCBI Taxonomy" id="1378263"/>
    <lineage>
        <taxon>Eukaryota</taxon>
        <taxon>Fungi</taxon>
        <taxon>Dikarya</taxon>
        <taxon>Ascomycota</taxon>
        <taxon>Saccharomycotina</taxon>
        <taxon>Pichiomycetes</taxon>
        <taxon>Pichiales</taxon>
        <taxon>Pichiaceae</taxon>
        <taxon>Ogataea</taxon>
    </lineage>
</organism>